<comment type="caution">
    <text evidence="2">The sequence shown here is derived from an EMBL/GenBank/DDBJ whole genome shotgun (WGS) entry which is preliminary data.</text>
</comment>
<name>A0AAW2HC63_9NEOP</name>
<dbReference type="AlphaFoldDB" id="A0AAW2HC63"/>
<feature type="region of interest" description="Disordered" evidence="1">
    <location>
        <begin position="17"/>
        <end position="46"/>
    </location>
</feature>
<sequence>MVEGLFVSAGKGRFDDKGVISSGKHRTDNGKGIRRRHKPNWTHHIQDNSISNDINISSMEDLMDFLSSTPAEPATHRDYLVR</sequence>
<organism evidence="2">
    <name type="scientific">Menopon gallinae</name>
    <name type="common">poultry shaft louse</name>
    <dbReference type="NCBI Taxonomy" id="328185"/>
    <lineage>
        <taxon>Eukaryota</taxon>
        <taxon>Metazoa</taxon>
        <taxon>Ecdysozoa</taxon>
        <taxon>Arthropoda</taxon>
        <taxon>Hexapoda</taxon>
        <taxon>Insecta</taxon>
        <taxon>Pterygota</taxon>
        <taxon>Neoptera</taxon>
        <taxon>Paraneoptera</taxon>
        <taxon>Psocodea</taxon>
        <taxon>Troctomorpha</taxon>
        <taxon>Phthiraptera</taxon>
        <taxon>Amblycera</taxon>
        <taxon>Menoponidae</taxon>
        <taxon>Menopon</taxon>
    </lineage>
</organism>
<reference evidence="2" key="1">
    <citation type="journal article" date="2024" name="Gigascience">
        <title>Chromosome-level genome of the poultry shaft louse Menopon gallinae provides insight into the host-switching and adaptive evolution of parasitic lice.</title>
        <authorList>
            <person name="Xu Y."/>
            <person name="Ma L."/>
            <person name="Liu S."/>
            <person name="Liang Y."/>
            <person name="Liu Q."/>
            <person name="He Z."/>
            <person name="Tian L."/>
            <person name="Duan Y."/>
            <person name="Cai W."/>
            <person name="Li H."/>
            <person name="Song F."/>
        </authorList>
    </citation>
    <scope>NUCLEOTIDE SEQUENCE</scope>
    <source>
        <strain evidence="2">Cailab_2023a</strain>
    </source>
</reference>
<gene>
    <name evidence="2" type="ORF">PYX00_009761</name>
</gene>
<accession>A0AAW2HC63</accession>
<dbReference type="EMBL" id="JARGDH010000005">
    <property type="protein sequence ID" value="KAL0267509.1"/>
    <property type="molecule type" value="Genomic_DNA"/>
</dbReference>
<evidence type="ECO:0000256" key="1">
    <source>
        <dbReference type="SAM" id="MobiDB-lite"/>
    </source>
</evidence>
<protein>
    <submittedName>
        <fullName evidence="2">Uncharacterized protein</fullName>
    </submittedName>
</protein>
<feature type="compositionally biased region" description="Basic residues" evidence="1">
    <location>
        <begin position="32"/>
        <end position="41"/>
    </location>
</feature>
<evidence type="ECO:0000313" key="2">
    <source>
        <dbReference type="EMBL" id="KAL0267509.1"/>
    </source>
</evidence>
<proteinExistence type="predicted"/>